<dbReference type="FunFam" id="3.20.10.10:FF:000002">
    <property type="entry name" value="D-alanine aminotransferase"/>
    <property type="match status" value="1"/>
</dbReference>
<evidence type="ECO:0000256" key="2">
    <source>
        <dbReference type="ARBA" id="ARBA00009320"/>
    </source>
</evidence>
<dbReference type="CDD" id="cd01559">
    <property type="entry name" value="ADCL_like"/>
    <property type="match status" value="1"/>
</dbReference>
<evidence type="ECO:0000256" key="9">
    <source>
        <dbReference type="ARBA" id="ARBA00049529"/>
    </source>
</evidence>
<dbReference type="PROSITE" id="PS00770">
    <property type="entry name" value="AA_TRANSFER_CLASS_4"/>
    <property type="match status" value="1"/>
</dbReference>
<proteinExistence type="inferred from homology"/>
<dbReference type="KEGG" id="vos:KNV97_08040"/>
<dbReference type="GO" id="GO:0005829">
    <property type="term" value="C:cytosol"/>
    <property type="evidence" value="ECO:0007669"/>
    <property type="project" value="TreeGrafter"/>
</dbReference>
<comment type="function">
    <text evidence="10">Involved in the biosynthesis of p-aminobenzoate (PABA), a precursor of tetrahydrofolate. Converts 4-amino-4-deoxychorismate into 4-aminobenzoate (PABA) and pyruvate.</text>
</comment>
<dbReference type="Pfam" id="PF01063">
    <property type="entry name" value="Aminotran_4"/>
    <property type="match status" value="1"/>
</dbReference>
<dbReference type="Gene3D" id="3.20.10.10">
    <property type="entry name" value="D-amino Acid Aminotransferase, subunit A, domain 2"/>
    <property type="match status" value="1"/>
</dbReference>
<dbReference type="GO" id="GO:0008696">
    <property type="term" value="F:4-amino-4-deoxychorismate lyase activity"/>
    <property type="evidence" value="ECO:0007669"/>
    <property type="project" value="UniProtKB-UniRule"/>
</dbReference>
<comment type="cofactor">
    <cofactor evidence="1 14">
        <name>pyridoxal 5'-phosphate</name>
        <dbReference type="ChEBI" id="CHEBI:597326"/>
    </cofactor>
</comment>
<evidence type="ECO:0000256" key="6">
    <source>
        <dbReference type="ARBA" id="ARBA00023239"/>
    </source>
</evidence>
<dbReference type="GO" id="GO:0046656">
    <property type="term" value="P:folic acid biosynthetic process"/>
    <property type="evidence" value="ECO:0007669"/>
    <property type="project" value="UniProtKB-KW"/>
</dbReference>
<dbReference type="InterPro" id="IPR043131">
    <property type="entry name" value="BCAT-like_N"/>
</dbReference>
<sequence>MFWHNGELTDVVAVSDRSFQYGDGCFTTMLTKQGRIEHWCYHVERMEACLNVLAIPLPDWDTISLWLQQAMLADDKAGLKLHISRGQGGRGYSPANLLHPDVTISHFSYPAHYAAWQQEGIRLGVCHHRMGLNPMLAGHKHNNRLEQVLLKAEMDQAGYADGVCLDLNQHVVETTMANLFWRKGDTLYTPDLSNSGVAGVARRLIVEQAPDLGLNLESGTFKLDHLADADEVFISNAIMETAPVIEIGGRAYPIGHYTRRFQESFHS</sequence>
<dbReference type="RefSeq" id="WP_136482731.1">
    <property type="nucleotide sequence ID" value="NZ_CP076643.1"/>
</dbReference>
<dbReference type="GO" id="GO:0008153">
    <property type="term" value="P:4-aminobenzoate biosynthetic process"/>
    <property type="evidence" value="ECO:0007669"/>
    <property type="project" value="UniProtKB-UniRule"/>
</dbReference>
<dbReference type="InterPro" id="IPR001544">
    <property type="entry name" value="Aminotrans_IV"/>
</dbReference>
<dbReference type="NCBIfam" id="TIGR03461">
    <property type="entry name" value="pabC_Proteo"/>
    <property type="match status" value="1"/>
</dbReference>
<dbReference type="InterPro" id="IPR050571">
    <property type="entry name" value="Class-IV_PLP-Dep_Aminotrnsfr"/>
</dbReference>
<evidence type="ECO:0000256" key="10">
    <source>
        <dbReference type="ARBA" id="ARBA00054027"/>
    </source>
</evidence>
<evidence type="ECO:0000256" key="4">
    <source>
        <dbReference type="ARBA" id="ARBA00022898"/>
    </source>
</evidence>
<keyword evidence="6 15" id="KW-0456">Lyase</keyword>
<dbReference type="PANTHER" id="PTHR42743">
    <property type="entry name" value="AMINO-ACID AMINOTRANSFERASE"/>
    <property type="match status" value="1"/>
</dbReference>
<dbReference type="NCBIfam" id="NF004761">
    <property type="entry name" value="PRK06092.1"/>
    <property type="match status" value="1"/>
</dbReference>
<reference evidence="15" key="1">
    <citation type="submission" date="2021-06" db="EMBL/GenBank/DDBJ databases">
        <title>Vibrio nov. sp., novel gut bacterium isolated from Yellow Sea oyster.</title>
        <authorList>
            <person name="Muhammad N."/>
            <person name="Nguyen T.H."/>
            <person name="Lee Y.-J."/>
            <person name="Ko J."/>
            <person name="Kim S.-G."/>
        </authorList>
    </citation>
    <scope>NUCLEOTIDE SEQUENCE</scope>
    <source>
        <strain evidence="15">OG9-811</strain>
    </source>
</reference>
<evidence type="ECO:0000256" key="13">
    <source>
        <dbReference type="RuleBase" id="RU004106"/>
    </source>
</evidence>
<evidence type="ECO:0000256" key="11">
    <source>
        <dbReference type="ARBA" id="ARBA00069174"/>
    </source>
</evidence>
<dbReference type="GO" id="GO:0030170">
    <property type="term" value="F:pyridoxal phosphate binding"/>
    <property type="evidence" value="ECO:0007669"/>
    <property type="project" value="InterPro"/>
</dbReference>
<evidence type="ECO:0000256" key="14">
    <source>
        <dbReference type="RuleBase" id="RU004516"/>
    </source>
</evidence>
<organism evidence="15 16">
    <name type="scientific">Vibrio ostreae</name>
    <dbReference type="NCBI Taxonomy" id="2841925"/>
    <lineage>
        <taxon>Bacteria</taxon>
        <taxon>Pseudomonadati</taxon>
        <taxon>Pseudomonadota</taxon>
        <taxon>Gammaproteobacteria</taxon>
        <taxon>Vibrionales</taxon>
        <taxon>Vibrionaceae</taxon>
        <taxon>Vibrio</taxon>
    </lineage>
</organism>
<protein>
    <recommendedName>
        <fullName evidence="11 12">Aminodeoxychorismate lyase</fullName>
        <ecNumber evidence="8 12">4.1.3.38</ecNumber>
    </recommendedName>
</protein>
<dbReference type="Proteomes" id="UP000694232">
    <property type="component" value="Chromosome 1"/>
</dbReference>
<dbReference type="Gene3D" id="3.30.470.10">
    <property type="match status" value="1"/>
</dbReference>
<evidence type="ECO:0000313" key="15">
    <source>
        <dbReference type="EMBL" id="QXO18224.1"/>
    </source>
</evidence>
<dbReference type="AlphaFoldDB" id="A0A975UD36"/>
<keyword evidence="5" id="KW-0289">Folate biosynthesis</keyword>
<dbReference type="EC" id="4.1.3.38" evidence="8 12"/>
<keyword evidence="4 14" id="KW-0663">Pyridoxal phosphate</keyword>
<evidence type="ECO:0000256" key="7">
    <source>
        <dbReference type="ARBA" id="ARBA00035633"/>
    </source>
</evidence>
<dbReference type="SUPFAM" id="SSF56752">
    <property type="entry name" value="D-aminoacid aminotransferase-like PLP-dependent enzymes"/>
    <property type="match status" value="1"/>
</dbReference>
<keyword evidence="16" id="KW-1185">Reference proteome</keyword>
<evidence type="ECO:0000256" key="8">
    <source>
        <dbReference type="ARBA" id="ARBA00035676"/>
    </source>
</evidence>
<dbReference type="InterPro" id="IPR036038">
    <property type="entry name" value="Aminotransferase-like"/>
</dbReference>
<dbReference type="PANTHER" id="PTHR42743:SF2">
    <property type="entry name" value="AMINODEOXYCHORISMATE LYASE"/>
    <property type="match status" value="1"/>
</dbReference>
<evidence type="ECO:0000256" key="12">
    <source>
        <dbReference type="NCBIfam" id="TIGR03461"/>
    </source>
</evidence>
<comment type="pathway">
    <text evidence="7">Cofactor biosynthesis; tetrahydrofolate biosynthesis; 4-aminobenzoate from chorismate: step 2/2.</text>
</comment>
<evidence type="ECO:0000313" key="16">
    <source>
        <dbReference type="Proteomes" id="UP000694232"/>
    </source>
</evidence>
<dbReference type="InterPro" id="IPR018300">
    <property type="entry name" value="Aminotrans_IV_CS"/>
</dbReference>
<name>A0A975UD36_9VIBR</name>
<accession>A0A975UD36</accession>
<gene>
    <name evidence="15" type="primary">pabC</name>
    <name evidence="15" type="ORF">KNV97_08040</name>
</gene>
<dbReference type="InterPro" id="IPR043132">
    <property type="entry name" value="BCAT-like_C"/>
</dbReference>
<evidence type="ECO:0000256" key="1">
    <source>
        <dbReference type="ARBA" id="ARBA00001933"/>
    </source>
</evidence>
<evidence type="ECO:0000256" key="5">
    <source>
        <dbReference type="ARBA" id="ARBA00022909"/>
    </source>
</evidence>
<dbReference type="InterPro" id="IPR017824">
    <property type="entry name" value="Aminodeoxychorismate_lyase_IV"/>
</dbReference>
<comment type="catalytic activity">
    <reaction evidence="9">
        <text>4-amino-4-deoxychorismate = 4-aminobenzoate + pyruvate + H(+)</text>
        <dbReference type="Rhea" id="RHEA:16201"/>
        <dbReference type="ChEBI" id="CHEBI:15361"/>
        <dbReference type="ChEBI" id="CHEBI:15378"/>
        <dbReference type="ChEBI" id="CHEBI:17836"/>
        <dbReference type="ChEBI" id="CHEBI:58406"/>
        <dbReference type="EC" id="4.1.3.38"/>
    </reaction>
</comment>
<dbReference type="EMBL" id="CP076643">
    <property type="protein sequence ID" value="QXO18224.1"/>
    <property type="molecule type" value="Genomic_DNA"/>
</dbReference>
<evidence type="ECO:0000256" key="3">
    <source>
        <dbReference type="ARBA" id="ARBA00011738"/>
    </source>
</evidence>
<comment type="similarity">
    <text evidence="2 13">Belongs to the class-IV pyridoxal-phosphate-dependent aminotransferase family.</text>
</comment>
<comment type="subunit">
    <text evidence="3">Homodimer.</text>
</comment>